<protein>
    <recommendedName>
        <fullName evidence="1">Thioredoxin-like fold domain-containing protein</fullName>
    </recommendedName>
</protein>
<dbReference type="InterPro" id="IPR036249">
    <property type="entry name" value="Thioredoxin-like_sf"/>
</dbReference>
<dbReference type="Pfam" id="PF13462">
    <property type="entry name" value="Thioredoxin_4"/>
    <property type="match status" value="1"/>
</dbReference>
<sequence>MKNKDSLLVFLVLAAVVATGAGLFFLLHNGRLDDNDFMVFDRTDPLRNSGAAEIINTAQNKPADWQIPSDLPKAPAVPPPIKTQENVSGPNKAVAQMIIYDNLAEPFALDFARSWQKAQEEFGEQINLVFRPYFENNDEEALIGALALACAAAERKNWEMLPALLSAKQSGPLTLDKAGQIGQDLKLSKAFPTCLQDTGTKQQVLAEVGEARSAWVTGAPTFFLNGKIYVGAYPYEDFTRSDGTREKGLKNLLEAVLAEAQTS</sequence>
<dbReference type="AlphaFoldDB" id="A0A2G9ZLV3"/>
<dbReference type="EMBL" id="PCSD01000090">
    <property type="protein sequence ID" value="PIP33570.1"/>
    <property type="molecule type" value="Genomic_DNA"/>
</dbReference>
<proteinExistence type="predicted"/>
<comment type="caution">
    <text evidence="2">The sequence shown here is derived from an EMBL/GenBank/DDBJ whole genome shotgun (WGS) entry which is preliminary data.</text>
</comment>
<gene>
    <name evidence="2" type="ORF">COX22_03675</name>
</gene>
<evidence type="ECO:0000259" key="1">
    <source>
        <dbReference type="Pfam" id="PF13462"/>
    </source>
</evidence>
<accession>A0A2G9ZLV3</accession>
<feature type="domain" description="Thioredoxin-like fold" evidence="1">
    <location>
        <begin position="85"/>
        <end position="239"/>
    </location>
</feature>
<name>A0A2G9ZLV3_9BACT</name>
<evidence type="ECO:0000313" key="2">
    <source>
        <dbReference type="EMBL" id="PIP33570.1"/>
    </source>
</evidence>
<dbReference type="Proteomes" id="UP000230729">
    <property type="component" value="Unassembled WGS sequence"/>
</dbReference>
<reference evidence="2 3" key="1">
    <citation type="submission" date="2017-09" db="EMBL/GenBank/DDBJ databases">
        <title>Depth-based differentiation of microbial function through sediment-hosted aquifers and enrichment of novel symbionts in the deep terrestrial subsurface.</title>
        <authorList>
            <person name="Probst A.J."/>
            <person name="Ladd B."/>
            <person name="Jarett J.K."/>
            <person name="Geller-Mcgrath D.E."/>
            <person name="Sieber C.M."/>
            <person name="Emerson J.B."/>
            <person name="Anantharaman K."/>
            <person name="Thomas B.C."/>
            <person name="Malmstrom R."/>
            <person name="Stieglmeier M."/>
            <person name="Klingl A."/>
            <person name="Woyke T."/>
            <person name="Ryan C.M."/>
            <person name="Banfield J.F."/>
        </authorList>
    </citation>
    <scope>NUCLEOTIDE SEQUENCE [LARGE SCALE GENOMIC DNA]</scope>
    <source>
        <strain evidence="2">CG23_combo_of_CG06-09_8_20_14_all_49_15</strain>
    </source>
</reference>
<dbReference type="SUPFAM" id="SSF52833">
    <property type="entry name" value="Thioredoxin-like"/>
    <property type="match status" value="1"/>
</dbReference>
<organism evidence="2 3">
    <name type="scientific">Candidatus Falkowbacteria bacterium CG23_combo_of_CG06-09_8_20_14_all_49_15</name>
    <dbReference type="NCBI Taxonomy" id="1974572"/>
    <lineage>
        <taxon>Bacteria</taxon>
        <taxon>Candidatus Falkowiibacteriota</taxon>
    </lineage>
</organism>
<evidence type="ECO:0000313" key="3">
    <source>
        <dbReference type="Proteomes" id="UP000230729"/>
    </source>
</evidence>
<dbReference type="InterPro" id="IPR012336">
    <property type="entry name" value="Thioredoxin-like_fold"/>
</dbReference>
<dbReference type="Gene3D" id="3.40.30.10">
    <property type="entry name" value="Glutaredoxin"/>
    <property type="match status" value="1"/>
</dbReference>